<sequence length="659" mass="70324">MSAGVPVLAAATVTAPDGQARWAFPYVERVPYPTGVQVSCAVCVRAGVLLPRQGLPFRFADDPTPLCVPCWRSEEFRRRRAADEALLAEFWDGIGGVGVDQESGDLVLADEVPVCAVCGAGEPSPACWLCGFAWLREAEAAFVAEQAAAAAAVELEFGRIAAVAGAQQRVDELAGWVQRLQRIIGGFESQGRWGRAVELLMAALARDAAARVSALGRPSVAPLVAAVMAADSDVRSGRRSMAGRDRTAELVGCSTRAVSYAWRHWEGLGWATRTEQGRRLTLQERCELGRGNNRAVWDLAPAYREDPAAIIGFLPQALGALGDLLDRALTLLQAAYADLDEARAQADGWTDFPERVQRAQLRAAAGRALDATGLLQATALGLTICTPHPVSSGRSSSSCLIWGLANSGPVMIHSAECGCQEPPFGRSRVGASRSSTTGGPENLSESGQKGPSGSHRVSHHRTLEGQNARSRKRRAPEWAGWAYDLARDLIGRWTWLQDQRLPRVAATLGAKLGPHWDADRLVRHVERTQTRPVLTRPDKPLAYLAWLLDVVFTGNTEPPETARAHVQHRHQAVMDQAAAATAAHEQLREQFGLQAAAAAAERSGPRTGRTAAFAAAAAARGHRPATTTAAPAPAEPAAWSTPAEQPAAPGSGWLPGTDR</sequence>
<accession>A0ABV8ISZ8</accession>
<comment type="caution">
    <text evidence="2">The sequence shown here is derived from an EMBL/GenBank/DDBJ whole genome shotgun (WGS) entry which is preliminary data.</text>
</comment>
<organism evidence="2 3">
    <name type="scientific">Actinoplanes subglobosus</name>
    <dbReference type="NCBI Taxonomy" id="1547892"/>
    <lineage>
        <taxon>Bacteria</taxon>
        <taxon>Bacillati</taxon>
        <taxon>Actinomycetota</taxon>
        <taxon>Actinomycetes</taxon>
        <taxon>Micromonosporales</taxon>
        <taxon>Micromonosporaceae</taxon>
        <taxon>Actinoplanes</taxon>
    </lineage>
</organism>
<dbReference type="EMBL" id="JBHSBL010000016">
    <property type="protein sequence ID" value="MFC4066781.1"/>
    <property type="molecule type" value="Genomic_DNA"/>
</dbReference>
<keyword evidence="3" id="KW-1185">Reference proteome</keyword>
<evidence type="ECO:0000256" key="1">
    <source>
        <dbReference type="SAM" id="MobiDB-lite"/>
    </source>
</evidence>
<dbReference type="Proteomes" id="UP001595867">
    <property type="component" value="Unassembled WGS sequence"/>
</dbReference>
<feature type="region of interest" description="Disordered" evidence="1">
    <location>
        <begin position="616"/>
        <end position="659"/>
    </location>
</feature>
<feature type="compositionally biased region" description="Polar residues" evidence="1">
    <location>
        <begin position="432"/>
        <end position="451"/>
    </location>
</feature>
<evidence type="ECO:0000313" key="2">
    <source>
        <dbReference type="EMBL" id="MFC4066781.1"/>
    </source>
</evidence>
<dbReference type="RefSeq" id="WP_378067753.1">
    <property type="nucleotide sequence ID" value="NZ_JBHSBL010000016.1"/>
</dbReference>
<name>A0ABV8ISZ8_9ACTN</name>
<protein>
    <submittedName>
        <fullName evidence="2">Uncharacterized protein</fullName>
    </submittedName>
</protein>
<gene>
    <name evidence="2" type="ORF">ACFO0C_17725</name>
</gene>
<feature type="region of interest" description="Disordered" evidence="1">
    <location>
        <begin position="425"/>
        <end position="471"/>
    </location>
</feature>
<feature type="compositionally biased region" description="Low complexity" evidence="1">
    <location>
        <begin position="616"/>
        <end position="643"/>
    </location>
</feature>
<reference evidence="3" key="1">
    <citation type="journal article" date="2019" name="Int. J. Syst. Evol. Microbiol.">
        <title>The Global Catalogue of Microorganisms (GCM) 10K type strain sequencing project: providing services to taxonomists for standard genome sequencing and annotation.</title>
        <authorList>
            <consortium name="The Broad Institute Genomics Platform"/>
            <consortium name="The Broad Institute Genome Sequencing Center for Infectious Disease"/>
            <person name="Wu L."/>
            <person name="Ma J."/>
        </authorList>
    </citation>
    <scope>NUCLEOTIDE SEQUENCE [LARGE SCALE GENOMIC DNA]</scope>
    <source>
        <strain evidence="3">TBRC 5832</strain>
    </source>
</reference>
<evidence type="ECO:0000313" key="3">
    <source>
        <dbReference type="Proteomes" id="UP001595867"/>
    </source>
</evidence>
<proteinExistence type="predicted"/>